<evidence type="ECO:0000313" key="3">
    <source>
        <dbReference type="Proteomes" id="UP000054279"/>
    </source>
</evidence>
<feature type="signal peptide" evidence="1">
    <location>
        <begin position="1"/>
        <end position="18"/>
    </location>
</feature>
<keyword evidence="1" id="KW-0732">Signal</keyword>
<dbReference type="HOGENOM" id="CLU_147565_0_0_1"/>
<evidence type="ECO:0000313" key="2">
    <source>
        <dbReference type="EMBL" id="KIJ35965.1"/>
    </source>
</evidence>
<dbReference type="AlphaFoldDB" id="A0A0C9VEG4"/>
<keyword evidence="3" id="KW-1185">Reference proteome</keyword>
<reference evidence="2 3" key="1">
    <citation type="submission" date="2014-06" db="EMBL/GenBank/DDBJ databases">
        <title>Evolutionary Origins and Diversification of the Mycorrhizal Mutualists.</title>
        <authorList>
            <consortium name="DOE Joint Genome Institute"/>
            <consortium name="Mycorrhizal Genomics Consortium"/>
            <person name="Kohler A."/>
            <person name="Kuo A."/>
            <person name="Nagy L.G."/>
            <person name="Floudas D."/>
            <person name="Copeland A."/>
            <person name="Barry K.W."/>
            <person name="Cichocki N."/>
            <person name="Veneault-Fourrey C."/>
            <person name="LaButti K."/>
            <person name="Lindquist E.A."/>
            <person name="Lipzen A."/>
            <person name="Lundell T."/>
            <person name="Morin E."/>
            <person name="Murat C."/>
            <person name="Riley R."/>
            <person name="Ohm R."/>
            <person name="Sun H."/>
            <person name="Tunlid A."/>
            <person name="Henrissat B."/>
            <person name="Grigoriev I.V."/>
            <person name="Hibbett D.S."/>
            <person name="Martin F."/>
        </authorList>
    </citation>
    <scope>NUCLEOTIDE SEQUENCE [LARGE SCALE GENOMIC DNA]</scope>
    <source>
        <strain evidence="2 3">SS14</strain>
    </source>
</reference>
<evidence type="ECO:0000256" key="1">
    <source>
        <dbReference type="SAM" id="SignalP"/>
    </source>
</evidence>
<sequence>MLFKSVLFLAAFVSIASAWEIFLFEPQAGGADARNCQAGGTTVSGTTSTCIEDLAARNIESAQVISDNEGCAFEMWDGTNCSGTQNNGQGANFCFNALPVIGYTWNLSTTLATNLGCRPYIEDTEDDPYQETFGEGQMGIRADSCYV</sequence>
<dbReference type="EMBL" id="KN837183">
    <property type="protein sequence ID" value="KIJ35965.1"/>
    <property type="molecule type" value="Genomic_DNA"/>
</dbReference>
<feature type="chain" id="PRO_5002214992" evidence="1">
    <location>
        <begin position="19"/>
        <end position="147"/>
    </location>
</feature>
<dbReference type="Proteomes" id="UP000054279">
    <property type="component" value="Unassembled WGS sequence"/>
</dbReference>
<proteinExistence type="predicted"/>
<protein>
    <submittedName>
        <fullName evidence="2">Uncharacterized protein</fullName>
    </submittedName>
</protein>
<gene>
    <name evidence="2" type="ORF">M422DRAFT_261727</name>
</gene>
<organism evidence="2 3">
    <name type="scientific">Sphaerobolus stellatus (strain SS14)</name>
    <dbReference type="NCBI Taxonomy" id="990650"/>
    <lineage>
        <taxon>Eukaryota</taxon>
        <taxon>Fungi</taxon>
        <taxon>Dikarya</taxon>
        <taxon>Basidiomycota</taxon>
        <taxon>Agaricomycotina</taxon>
        <taxon>Agaricomycetes</taxon>
        <taxon>Phallomycetidae</taxon>
        <taxon>Geastrales</taxon>
        <taxon>Sphaerobolaceae</taxon>
        <taxon>Sphaerobolus</taxon>
    </lineage>
</organism>
<name>A0A0C9VEG4_SPHS4</name>
<accession>A0A0C9VEG4</accession>